<dbReference type="PANTHER" id="PTHR31611:SF0">
    <property type="entry name" value="HIGH-AFFINITY NICKEL TRANSPORT PROTEIN NIC1"/>
    <property type="match status" value="1"/>
</dbReference>
<comment type="subcellular location">
    <subcellularLocation>
        <location evidence="8">Cell membrane</location>
        <topology evidence="8">Multi-pass membrane protein</topology>
    </subcellularLocation>
    <subcellularLocation>
        <location evidence="1">Endomembrane system</location>
        <topology evidence="1">Multi-pass membrane protein</topology>
    </subcellularLocation>
</comment>
<organism evidence="9 10">
    <name type="scientific">Candidatus Propionivibrio dominans</name>
    <dbReference type="NCBI Taxonomy" id="2954373"/>
    <lineage>
        <taxon>Bacteria</taxon>
        <taxon>Pseudomonadati</taxon>
        <taxon>Pseudomonadota</taxon>
        <taxon>Betaproteobacteria</taxon>
        <taxon>Rhodocyclales</taxon>
        <taxon>Rhodocyclaceae</taxon>
        <taxon>Propionivibrio</taxon>
    </lineage>
</organism>
<keyword evidence="6 8" id="KW-1133">Transmembrane helix</keyword>
<evidence type="ECO:0000313" key="10">
    <source>
        <dbReference type="Proteomes" id="UP000886602"/>
    </source>
</evidence>
<dbReference type="EMBL" id="JADJNC010000006">
    <property type="protein sequence ID" value="MBK7422414.1"/>
    <property type="molecule type" value="Genomic_DNA"/>
</dbReference>
<dbReference type="GO" id="GO:0012505">
    <property type="term" value="C:endomembrane system"/>
    <property type="evidence" value="ECO:0007669"/>
    <property type="project" value="UniProtKB-SubCell"/>
</dbReference>
<feature type="transmembrane region" description="Helical" evidence="8">
    <location>
        <begin position="241"/>
        <end position="262"/>
    </location>
</feature>
<evidence type="ECO:0000256" key="3">
    <source>
        <dbReference type="ARBA" id="ARBA00022448"/>
    </source>
</evidence>
<gene>
    <name evidence="9" type="ORF">IPJ48_04570</name>
</gene>
<feature type="transmembrane region" description="Helical" evidence="8">
    <location>
        <begin position="48"/>
        <end position="72"/>
    </location>
</feature>
<protein>
    <recommendedName>
        <fullName evidence="8">Nickel/cobalt efflux system</fullName>
    </recommendedName>
</protein>
<evidence type="ECO:0000313" key="9">
    <source>
        <dbReference type="EMBL" id="MBK7422414.1"/>
    </source>
</evidence>
<proteinExistence type="inferred from homology"/>
<comment type="caution">
    <text evidence="9">The sequence shown here is derived from an EMBL/GenBank/DDBJ whole genome shotgun (WGS) entry which is preliminary data.</text>
</comment>
<feature type="transmembrane region" description="Helical" evidence="8">
    <location>
        <begin position="84"/>
        <end position="108"/>
    </location>
</feature>
<feature type="transmembrane region" description="Helical" evidence="8">
    <location>
        <begin position="166"/>
        <end position="189"/>
    </location>
</feature>
<evidence type="ECO:0000256" key="5">
    <source>
        <dbReference type="ARBA" id="ARBA00022692"/>
    </source>
</evidence>
<keyword evidence="4" id="KW-0533">Nickel</keyword>
<evidence type="ECO:0000256" key="8">
    <source>
        <dbReference type="RuleBase" id="RU362101"/>
    </source>
</evidence>
<keyword evidence="7 8" id="KW-0472">Membrane</keyword>
<evidence type="ECO:0000256" key="7">
    <source>
        <dbReference type="ARBA" id="ARBA00023136"/>
    </source>
</evidence>
<dbReference type="Proteomes" id="UP000886602">
    <property type="component" value="Unassembled WGS sequence"/>
</dbReference>
<dbReference type="GO" id="GO:0015099">
    <property type="term" value="F:nickel cation transmembrane transporter activity"/>
    <property type="evidence" value="ECO:0007669"/>
    <property type="project" value="UniProtKB-UniRule"/>
</dbReference>
<comment type="similarity">
    <text evidence="2 8">Belongs to the NiCoT transporter (TC 2.A.52) family.</text>
</comment>
<dbReference type="InterPro" id="IPR004688">
    <property type="entry name" value="Ni/Co_transpt"/>
</dbReference>
<keyword evidence="3 8" id="KW-0813">Transport</keyword>
<dbReference type="PANTHER" id="PTHR31611">
    <property type="entry name" value="HIGH-AFFINITY NICKEL TRANSPORT PROTEIN NIC1"/>
    <property type="match status" value="1"/>
</dbReference>
<dbReference type="AlphaFoldDB" id="A0A9D7FDN3"/>
<feature type="transmembrane region" description="Helical" evidence="8">
    <location>
        <begin position="129"/>
        <end position="146"/>
    </location>
</feature>
<evidence type="ECO:0000256" key="1">
    <source>
        <dbReference type="ARBA" id="ARBA00004127"/>
    </source>
</evidence>
<evidence type="ECO:0000256" key="4">
    <source>
        <dbReference type="ARBA" id="ARBA00022596"/>
    </source>
</evidence>
<keyword evidence="5 8" id="KW-0812">Transmembrane</keyword>
<sequence length="272" mass="28882">MDLPNDWFALLALVFVFGAKHGLDADHLATIDGLTRYNLRQAPSRARWCGSLFSLGHGAVVMLIALGVGIASTRWQVPEWMEDVGTWISIIFLTLLGLLNLRAVLLTAPDAVVSPVGLKAGLLTRLQSASHPLAIAAVGALFALSFDTMSQAALFAVTATQHGGIAHALILGLAFTGGMLVMDGINGLWIARLLRRADQRARMASRVMGLLVALISLTVAAFGLARWLQSDVALWYEGKELGLGISVIVVLALAYIVTQGLARPPLAANSAR</sequence>
<dbReference type="InterPro" id="IPR011541">
    <property type="entry name" value="Ni/Co_transpt_high_affinity"/>
</dbReference>
<evidence type="ECO:0000256" key="6">
    <source>
        <dbReference type="ARBA" id="ARBA00022989"/>
    </source>
</evidence>
<name>A0A9D7FDN3_9RHOO</name>
<dbReference type="GO" id="GO:0005886">
    <property type="term" value="C:plasma membrane"/>
    <property type="evidence" value="ECO:0007669"/>
    <property type="project" value="UniProtKB-SubCell"/>
</dbReference>
<accession>A0A9D7FDN3</accession>
<feature type="transmembrane region" description="Helical" evidence="8">
    <location>
        <begin position="210"/>
        <end position="229"/>
    </location>
</feature>
<evidence type="ECO:0000256" key="2">
    <source>
        <dbReference type="ARBA" id="ARBA00010892"/>
    </source>
</evidence>
<reference evidence="9" key="1">
    <citation type="submission" date="2020-10" db="EMBL/GenBank/DDBJ databases">
        <title>Connecting structure to function with the recovery of over 1000 high-quality activated sludge metagenome-assembled genomes encoding full-length rRNA genes using long-read sequencing.</title>
        <authorList>
            <person name="Singleton C.M."/>
            <person name="Petriglieri F."/>
            <person name="Kristensen J.M."/>
            <person name="Kirkegaard R.H."/>
            <person name="Michaelsen T.Y."/>
            <person name="Andersen M.H."/>
            <person name="Karst S.M."/>
            <person name="Dueholm M.S."/>
            <person name="Nielsen P.H."/>
            <person name="Albertsen M."/>
        </authorList>
    </citation>
    <scope>NUCLEOTIDE SEQUENCE</scope>
    <source>
        <strain evidence="9">EsbW_18-Q3-R4-48_MAXAC.044</strain>
    </source>
</reference>
<dbReference type="Pfam" id="PF03824">
    <property type="entry name" value="NicO"/>
    <property type="match status" value="1"/>
</dbReference>